<dbReference type="STRING" id="671143.DAMO_1238"/>
<protein>
    <submittedName>
        <fullName evidence="1">Uncharacterized protein</fullName>
    </submittedName>
</protein>
<proteinExistence type="predicted"/>
<accession>D5MEW9</accession>
<dbReference type="HOGENOM" id="CLU_780070_0_0_0"/>
<dbReference type="Proteomes" id="UP000006898">
    <property type="component" value="Chromosome"/>
</dbReference>
<name>D5MEW9_METO1</name>
<organism evidence="1 2">
    <name type="scientific">Methylomirabilis oxygeniifera</name>
    <dbReference type="NCBI Taxonomy" id="671143"/>
    <lineage>
        <taxon>Bacteria</taxon>
        <taxon>Candidatus Methylomirabilota</taxon>
        <taxon>Candidatus Methylomirabilia</taxon>
        <taxon>Candidatus Methylomirabilales</taxon>
        <taxon>Candidatus Methylomirabilaceae</taxon>
        <taxon>Candidatus Methylomirabilis</taxon>
    </lineage>
</organism>
<reference evidence="1 2" key="1">
    <citation type="journal article" date="2010" name="Nature">
        <title>Nitrite-driven anaerobic methane oxidation by oxygenic bacteria.</title>
        <authorList>
            <person name="Ettwig K.F."/>
            <person name="Butler M.K."/>
            <person name="Le Paslier D."/>
            <person name="Pelletier E."/>
            <person name="Mangenot S."/>
            <person name="Kuypers M.M.M."/>
            <person name="Schreiber F."/>
            <person name="Dutilh B.E."/>
            <person name="Zedelius J."/>
            <person name="de Beer D."/>
            <person name="Gloerich J."/>
            <person name="Wessels H.J.C.T."/>
            <person name="van Allen T."/>
            <person name="Luesken F."/>
            <person name="Wu M."/>
            <person name="van de Pas-Schoonen K.T."/>
            <person name="Op den Camp H.J.M."/>
            <person name="Janssen-Megens E.M."/>
            <person name="Francoijs K-J."/>
            <person name="Stunnenberg H."/>
            <person name="Weissenbach J."/>
            <person name="Jetten M.S.M."/>
            <person name="Strous M."/>
        </authorList>
    </citation>
    <scope>NUCLEOTIDE SEQUENCE [LARGE SCALE GENOMIC DNA]</scope>
</reference>
<sequence>MGDTMHAWAIPLGDVIYDRAIGEHTWVTGDGKSGAEGYCDGCRFGTASLTSADTPPDSYYCDHARWKNGVYTPPSNARELGKVQGDTGKASCIGGREVGKFMGIPAQAGIVYAINGVCHQLANRILYGTGLTTKDAKGAVAMTLLFGVYGELVPVGILALFGLPLYLAGLAVQVWDVIDWSVIRSSCNAGMAMSSEVDPETREYLQALAELHAKPVDSRAREEWTADDIFEIQQVMHKRTIQEIELSVQYYGRGIDSAKLRELIAFWTKVHAPARATLDRLLGKGAKFTPASLPAKSMSESEARCVAYAFNFYAGLIVRQVANILGPADFGRFHGHAPEEALVLIEPDILIGSAT</sequence>
<dbReference type="KEGG" id="mox:DAMO_1238"/>
<evidence type="ECO:0000313" key="2">
    <source>
        <dbReference type="Proteomes" id="UP000006898"/>
    </source>
</evidence>
<evidence type="ECO:0000313" key="1">
    <source>
        <dbReference type="EMBL" id="CBE68298.1"/>
    </source>
</evidence>
<dbReference type="AlphaFoldDB" id="D5MEW9"/>
<dbReference type="EMBL" id="FP565575">
    <property type="protein sequence ID" value="CBE68298.1"/>
    <property type="molecule type" value="Genomic_DNA"/>
</dbReference>
<gene>
    <name evidence="1" type="ORF">DAMO_1238</name>
</gene>